<dbReference type="Pfam" id="PF03413">
    <property type="entry name" value="PepSY"/>
    <property type="match status" value="1"/>
</dbReference>
<sequence length="236" mass="24472">MPIWHTGAMMQKKVAQKTFTQTLAWTGTGVLALALLTGCSVAEPDNSDDTATTATSGAAAETSDATDDSTGGATGDQSASASASATDASTSTSGETTAAVAGGDPVFAAIDAFLAEQEGALIVEIDLDDNDTRYDIEAVVGDQILDFDVTLDGEVREDTDDDDDDQDDIRRAQEADITAEEAARAALEGRDGSTIDSLSLDDDDNALHWEVELDNAQGEDDDLHVDAMTGAVTTDN</sequence>
<feature type="signal peptide" evidence="2">
    <location>
        <begin position="1"/>
        <end position="42"/>
    </location>
</feature>
<dbReference type="Gene3D" id="3.10.450.40">
    <property type="match status" value="1"/>
</dbReference>
<reference evidence="4 5" key="1">
    <citation type="submission" date="2024-09" db="EMBL/GenBank/DDBJ databases">
        <authorList>
            <person name="Sun Q."/>
            <person name="Mori K."/>
        </authorList>
    </citation>
    <scope>NUCLEOTIDE SEQUENCE [LARGE SCALE GENOMIC DNA]</scope>
    <source>
        <strain evidence="4 5">CCM 7609</strain>
    </source>
</reference>
<gene>
    <name evidence="4" type="ORF">ACFFX0_28010</name>
</gene>
<feature type="compositionally biased region" description="Basic and acidic residues" evidence="1">
    <location>
        <begin position="181"/>
        <end position="193"/>
    </location>
</feature>
<organism evidence="4 5">
    <name type="scientific">Citricoccus parietis</name>
    <dbReference type="NCBI Taxonomy" id="592307"/>
    <lineage>
        <taxon>Bacteria</taxon>
        <taxon>Bacillati</taxon>
        <taxon>Actinomycetota</taxon>
        <taxon>Actinomycetes</taxon>
        <taxon>Micrococcales</taxon>
        <taxon>Micrococcaceae</taxon>
        <taxon>Citricoccus</taxon>
    </lineage>
</organism>
<feature type="domain" description="PepSY" evidence="3">
    <location>
        <begin position="177"/>
        <end position="233"/>
    </location>
</feature>
<proteinExistence type="predicted"/>
<dbReference type="EMBL" id="JBHMFI010000002">
    <property type="protein sequence ID" value="MFB9074827.1"/>
    <property type="molecule type" value="Genomic_DNA"/>
</dbReference>
<evidence type="ECO:0000313" key="5">
    <source>
        <dbReference type="Proteomes" id="UP001589575"/>
    </source>
</evidence>
<comment type="caution">
    <text evidence="4">The sequence shown here is derived from an EMBL/GenBank/DDBJ whole genome shotgun (WGS) entry which is preliminary data.</text>
</comment>
<name>A0ABV5G7C5_9MICC</name>
<protein>
    <submittedName>
        <fullName evidence="4">PepSY domain-containing protein</fullName>
    </submittedName>
</protein>
<evidence type="ECO:0000259" key="3">
    <source>
        <dbReference type="Pfam" id="PF03413"/>
    </source>
</evidence>
<feature type="chain" id="PRO_5046908925" evidence="2">
    <location>
        <begin position="43"/>
        <end position="236"/>
    </location>
</feature>
<dbReference type="Proteomes" id="UP001589575">
    <property type="component" value="Unassembled WGS sequence"/>
</dbReference>
<feature type="region of interest" description="Disordered" evidence="1">
    <location>
        <begin position="44"/>
        <end position="98"/>
    </location>
</feature>
<evidence type="ECO:0000256" key="1">
    <source>
        <dbReference type="SAM" id="MobiDB-lite"/>
    </source>
</evidence>
<dbReference type="InterPro" id="IPR025711">
    <property type="entry name" value="PepSY"/>
</dbReference>
<evidence type="ECO:0000313" key="4">
    <source>
        <dbReference type="EMBL" id="MFB9074827.1"/>
    </source>
</evidence>
<feature type="compositionally biased region" description="Low complexity" evidence="1">
    <location>
        <begin position="49"/>
        <end position="98"/>
    </location>
</feature>
<keyword evidence="5" id="KW-1185">Reference proteome</keyword>
<keyword evidence="2" id="KW-0732">Signal</keyword>
<evidence type="ECO:0000256" key="2">
    <source>
        <dbReference type="SAM" id="SignalP"/>
    </source>
</evidence>
<feature type="region of interest" description="Disordered" evidence="1">
    <location>
        <begin position="176"/>
        <end position="201"/>
    </location>
</feature>
<accession>A0ABV5G7C5</accession>